<keyword evidence="2" id="KW-0012">Acyltransferase</keyword>
<sequence length="151" mass="16256">MMPVLDYRHGQAGEDALLAHFLACDAGFLAALRARTELGAYVSKLHARALRYEAWSGPRLAGLLAAYQHDASATVHISNVSVLGDFWRLGIAGRLLELCLEQARRDGMRHASLEVAGDNHAALALYGAAGFLPAGPAEGTMLRMQLQLIHP</sequence>
<accession>A0AAJ4MXP3</accession>
<dbReference type="PANTHER" id="PTHR43877">
    <property type="entry name" value="AMINOALKYLPHOSPHONATE N-ACETYLTRANSFERASE-RELATED-RELATED"/>
    <property type="match status" value="1"/>
</dbReference>
<dbReference type="PANTHER" id="PTHR43877:SF1">
    <property type="entry name" value="ACETYLTRANSFERASE"/>
    <property type="match status" value="1"/>
</dbReference>
<keyword evidence="1" id="KW-0808">Transferase</keyword>
<dbReference type="Pfam" id="PF00583">
    <property type="entry name" value="Acetyltransf_1"/>
    <property type="match status" value="1"/>
</dbReference>
<dbReference type="Gene3D" id="3.40.630.30">
    <property type="match status" value="1"/>
</dbReference>
<dbReference type="Proteomes" id="UP000662821">
    <property type="component" value="Chromosome"/>
</dbReference>
<protein>
    <submittedName>
        <fullName evidence="4">GNAT family N-acetyltransferase</fullName>
    </submittedName>
</protein>
<proteinExistence type="predicted"/>
<evidence type="ECO:0000256" key="2">
    <source>
        <dbReference type="ARBA" id="ARBA00023315"/>
    </source>
</evidence>
<evidence type="ECO:0000313" key="4">
    <source>
        <dbReference type="EMBL" id="QSX98782.1"/>
    </source>
</evidence>
<dbReference type="RefSeq" id="WP_191909664.1">
    <property type="nucleotide sequence ID" value="NZ_CP071520.1"/>
</dbReference>
<dbReference type="AlphaFoldDB" id="A0AAJ4MXP3"/>
<evidence type="ECO:0000313" key="5">
    <source>
        <dbReference type="Proteomes" id="UP000662821"/>
    </source>
</evidence>
<feature type="domain" description="N-acetyltransferase" evidence="3">
    <location>
        <begin position="2"/>
        <end position="149"/>
    </location>
</feature>
<organism evidence="4 5">
    <name type="scientific">Janthinobacterium lividum</name>
    <dbReference type="NCBI Taxonomy" id="29581"/>
    <lineage>
        <taxon>Bacteria</taxon>
        <taxon>Pseudomonadati</taxon>
        <taxon>Pseudomonadota</taxon>
        <taxon>Betaproteobacteria</taxon>
        <taxon>Burkholderiales</taxon>
        <taxon>Oxalobacteraceae</taxon>
        <taxon>Janthinobacterium</taxon>
    </lineage>
</organism>
<dbReference type="PROSITE" id="PS51186">
    <property type="entry name" value="GNAT"/>
    <property type="match status" value="1"/>
</dbReference>
<evidence type="ECO:0000259" key="3">
    <source>
        <dbReference type="PROSITE" id="PS51186"/>
    </source>
</evidence>
<dbReference type="EMBL" id="CP071520">
    <property type="protein sequence ID" value="QSX98782.1"/>
    <property type="molecule type" value="Genomic_DNA"/>
</dbReference>
<dbReference type="InterPro" id="IPR050832">
    <property type="entry name" value="Bact_Acetyltransf"/>
</dbReference>
<gene>
    <name evidence="4" type="ORF">J3P46_13305</name>
</gene>
<evidence type="ECO:0000256" key="1">
    <source>
        <dbReference type="ARBA" id="ARBA00022679"/>
    </source>
</evidence>
<name>A0AAJ4MXP3_9BURK</name>
<dbReference type="InterPro" id="IPR016181">
    <property type="entry name" value="Acyl_CoA_acyltransferase"/>
</dbReference>
<reference evidence="4 5" key="1">
    <citation type="submission" date="2021-03" db="EMBL/GenBank/DDBJ databases">
        <title>Draft genome sequence of Janthinobacterium sp. strain PLB02 isolated from infected primmorphs (Lubomirskia baicalensis).</title>
        <authorList>
            <person name="Chernogor L.I."/>
            <person name="Belikov S.I."/>
            <person name="Petrushin I.S."/>
        </authorList>
    </citation>
    <scope>NUCLEOTIDE SEQUENCE [LARGE SCALE GENOMIC DNA]</scope>
    <source>
        <strain evidence="4 5">PLB02</strain>
    </source>
</reference>
<dbReference type="InterPro" id="IPR000182">
    <property type="entry name" value="GNAT_dom"/>
</dbReference>
<dbReference type="GO" id="GO:0016747">
    <property type="term" value="F:acyltransferase activity, transferring groups other than amino-acyl groups"/>
    <property type="evidence" value="ECO:0007669"/>
    <property type="project" value="InterPro"/>
</dbReference>
<dbReference type="SUPFAM" id="SSF55729">
    <property type="entry name" value="Acyl-CoA N-acyltransferases (Nat)"/>
    <property type="match status" value="1"/>
</dbReference>
<dbReference type="CDD" id="cd04301">
    <property type="entry name" value="NAT_SF"/>
    <property type="match status" value="1"/>
</dbReference>